<gene>
    <name evidence="1" type="ORF">EAV92_13600</name>
</gene>
<sequence>MIDKNLLDVQTLLRRNGILISFSGRLSQQLIEEYGEAVKTYLESENRPKNEIFHIFSIFIELTQNIKNYGTAKTDSPFYDKIVQSSIITIGKDGQGSYICAGNLVEGPDLEVLTARIDELSGLNKDELKTLYKDRLKRSEPEFGAGVGLIDMARKSSHALQYSVTPAEGNLSFFTLKAVV</sequence>
<reference evidence="1 2" key="1">
    <citation type="submission" date="2018-10" db="EMBL/GenBank/DDBJ databases">
        <title>Genome Sequence of Cohnella sp.</title>
        <authorList>
            <person name="Srinivasan S."/>
            <person name="Kim M.K."/>
        </authorList>
    </citation>
    <scope>NUCLEOTIDE SEQUENCE [LARGE SCALE GENOMIC DNA]</scope>
    <source>
        <strain evidence="1 2">18JY8-7</strain>
    </source>
</reference>
<dbReference type="Pfam" id="PF19788">
    <property type="entry name" value="DUF6272"/>
    <property type="match status" value="1"/>
</dbReference>
<dbReference type="EMBL" id="CP033433">
    <property type="protein sequence ID" value="AYQ73519.1"/>
    <property type="molecule type" value="Genomic_DNA"/>
</dbReference>
<dbReference type="Proteomes" id="UP000269097">
    <property type="component" value="Chromosome"/>
</dbReference>
<organism evidence="1 2">
    <name type="scientific">Cohnella candidum</name>
    <dbReference type="NCBI Taxonomy" id="2674991"/>
    <lineage>
        <taxon>Bacteria</taxon>
        <taxon>Bacillati</taxon>
        <taxon>Bacillota</taxon>
        <taxon>Bacilli</taxon>
        <taxon>Bacillales</taxon>
        <taxon>Paenibacillaceae</taxon>
        <taxon>Cohnella</taxon>
    </lineage>
</organism>
<name>A0A3G3K167_9BACL</name>
<dbReference type="InterPro" id="IPR046239">
    <property type="entry name" value="DUF6272"/>
</dbReference>
<dbReference type="AlphaFoldDB" id="A0A3G3K167"/>
<dbReference type="KEGG" id="coh:EAV92_13600"/>
<proteinExistence type="predicted"/>
<evidence type="ECO:0000313" key="2">
    <source>
        <dbReference type="Proteomes" id="UP000269097"/>
    </source>
</evidence>
<evidence type="ECO:0000313" key="1">
    <source>
        <dbReference type="EMBL" id="AYQ73519.1"/>
    </source>
</evidence>
<dbReference type="RefSeq" id="WP_123041603.1">
    <property type="nucleotide sequence ID" value="NZ_CP033433.1"/>
</dbReference>
<keyword evidence="2" id="KW-1185">Reference proteome</keyword>
<accession>A0A3G3K167</accession>
<dbReference type="NCBIfam" id="NF038262">
    <property type="entry name" value="SiaB_fam_kinase"/>
    <property type="match status" value="1"/>
</dbReference>
<protein>
    <submittedName>
        <fullName evidence="1">Uncharacterized protein</fullName>
    </submittedName>
</protein>